<proteinExistence type="inferred from homology"/>
<keyword evidence="6 7" id="KW-0472">Membrane</keyword>
<evidence type="ECO:0000256" key="5">
    <source>
        <dbReference type="ARBA" id="ARBA00022989"/>
    </source>
</evidence>
<evidence type="ECO:0000313" key="8">
    <source>
        <dbReference type="EMBL" id="PKU60457.1"/>
    </source>
</evidence>
<keyword evidence="5 7" id="KW-1133">Transmembrane helix</keyword>
<dbReference type="PANTHER" id="PTHR10332:SF30">
    <property type="entry name" value="EQUILIBRATIVE NUCLEOTIDE TRANSPORTER 2"/>
    <property type="match status" value="1"/>
</dbReference>
<keyword evidence="9" id="KW-1185">Reference proteome</keyword>
<comment type="similarity">
    <text evidence="2">Belongs to the SLC29A/ENT transporter (TC 2.A.57) family.</text>
</comment>
<dbReference type="EMBL" id="KZ505109">
    <property type="protein sequence ID" value="PKU60457.1"/>
    <property type="molecule type" value="Genomic_DNA"/>
</dbReference>
<dbReference type="GO" id="GO:0005886">
    <property type="term" value="C:plasma membrane"/>
    <property type="evidence" value="ECO:0007669"/>
    <property type="project" value="TreeGrafter"/>
</dbReference>
<protein>
    <submittedName>
        <fullName evidence="8">Equilibrative nucleotide transporter 2</fullName>
    </submittedName>
</protein>
<name>A0A2I0VAM9_9ASPA</name>
<dbReference type="Proteomes" id="UP000233837">
    <property type="component" value="Unassembled WGS sequence"/>
</dbReference>
<evidence type="ECO:0000256" key="6">
    <source>
        <dbReference type="ARBA" id="ARBA00023136"/>
    </source>
</evidence>
<dbReference type="InterPro" id="IPR002259">
    <property type="entry name" value="Eqnu_transpt"/>
</dbReference>
<evidence type="ECO:0000256" key="4">
    <source>
        <dbReference type="ARBA" id="ARBA00022692"/>
    </source>
</evidence>
<evidence type="ECO:0000256" key="2">
    <source>
        <dbReference type="ARBA" id="ARBA00007965"/>
    </source>
</evidence>
<dbReference type="GO" id="GO:0005337">
    <property type="term" value="F:nucleoside transmembrane transporter activity"/>
    <property type="evidence" value="ECO:0007669"/>
    <property type="project" value="InterPro"/>
</dbReference>
<comment type="subcellular location">
    <subcellularLocation>
        <location evidence="1">Membrane</location>
        <topology evidence="1">Multi-pass membrane protein</topology>
    </subcellularLocation>
</comment>
<evidence type="ECO:0000256" key="7">
    <source>
        <dbReference type="SAM" id="Phobius"/>
    </source>
</evidence>
<feature type="transmembrane region" description="Helical" evidence="7">
    <location>
        <begin position="37"/>
        <end position="55"/>
    </location>
</feature>
<sequence length="161" mass="17296">MACDSNDIEFDVFGNPNLTIFKYIKIKLDDLATSGRGGIGTFIGVCVLSAAFGIADAHVQGGMVGDLALMQPEFIQSFMAGLAASGALTSALRLITKASFEHKHDGLRKGAKFLSRSAVLRSRIISGTVMCSSLRVRLSETVYCEILSSEGCFRRVEDSFC</sequence>
<reference evidence="8 9" key="1">
    <citation type="journal article" date="2016" name="Sci. Rep.">
        <title>The Dendrobium catenatum Lindl. genome sequence provides insights into polysaccharide synthase, floral development and adaptive evolution.</title>
        <authorList>
            <person name="Zhang G.Q."/>
            <person name="Xu Q."/>
            <person name="Bian C."/>
            <person name="Tsai W.C."/>
            <person name="Yeh C.M."/>
            <person name="Liu K.W."/>
            <person name="Yoshida K."/>
            <person name="Zhang L.S."/>
            <person name="Chang S.B."/>
            <person name="Chen F."/>
            <person name="Shi Y."/>
            <person name="Su Y.Y."/>
            <person name="Zhang Y.Q."/>
            <person name="Chen L.J."/>
            <person name="Yin Y."/>
            <person name="Lin M."/>
            <person name="Huang H."/>
            <person name="Deng H."/>
            <person name="Wang Z.W."/>
            <person name="Zhu S.L."/>
            <person name="Zhao X."/>
            <person name="Deng C."/>
            <person name="Niu S.C."/>
            <person name="Huang J."/>
            <person name="Wang M."/>
            <person name="Liu G.H."/>
            <person name="Yang H.J."/>
            <person name="Xiao X.J."/>
            <person name="Hsiao Y.Y."/>
            <person name="Wu W.L."/>
            <person name="Chen Y.Y."/>
            <person name="Mitsuda N."/>
            <person name="Ohme-Takagi M."/>
            <person name="Luo Y.B."/>
            <person name="Van de Peer Y."/>
            <person name="Liu Z.J."/>
        </authorList>
    </citation>
    <scope>NUCLEOTIDE SEQUENCE [LARGE SCALE GENOMIC DNA]</scope>
    <source>
        <tissue evidence="8">The whole plant</tissue>
    </source>
</reference>
<dbReference type="AlphaFoldDB" id="A0A2I0VAM9"/>
<reference evidence="8 9" key="2">
    <citation type="journal article" date="2017" name="Nature">
        <title>The Apostasia genome and the evolution of orchids.</title>
        <authorList>
            <person name="Zhang G.Q."/>
            <person name="Liu K.W."/>
            <person name="Li Z."/>
            <person name="Lohaus R."/>
            <person name="Hsiao Y.Y."/>
            <person name="Niu S.C."/>
            <person name="Wang J.Y."/>
            <person name="Lin Y.C."/>
            <person name="Xu Q."/>
            <person name="Chen L.J."/>
            <person name="Yoshida K."/>
            <person name="Fujiwara S."/>
            <person name="Wang Z.W."/>
            <person name="Zhang Y.Q."/>
            <person name="Mitsuda N."/>
            <person name="Wang M."/>
            <person name="Liu G.H."/>
            <person name="Pecoraro L."/>
            <person name="Huang H.X."/>
            <person name="Xiao X.J."/>
            <person name="Lin M."/>
            <person name="Wu X.Y."/>
            <person name="Wu W.L."/>
            <person name="Chen Y.Y."/>
            <person name="Chang S.B."/>
            <person name="Sakamoto S."/>
            <person name="Ohme-Takagi M."/>
            <person name="Yagi M."/>
            <person name="Zeng S.J."/>
            <person name="Shen C.Y."/>
            <person name="Yeh C.M."/>
            <person name="Luo Y.B."/>
            <person name="Tsai W.C."/>
            <person name="Van de Peer Y."/>
            <person name="Liu Z.J."/>
        </authorList>
    </citation>
    <scope>NUCLEOTIDE SEQUENCE [LARGE SCALE GENOMIC DNA]</scope>
    <source>
        <tissue evidence="8">The whole plant</tissue>
    </source>
</reference>
<evidence type="ECO:0000256" key="3">
    <source>
        <dbReference type="ARBA" id="ARBA00022448"/>
    </source>
</evidence>
<organism evidence="8 9">
    <name type="scientific">Dendrobium catenatum</name>
    <dbReference type="NCBI Taxonomy" id="906689"/>
    <lineage>
        <taxon>Eukaryota</taxon>
        <taxon>Viridiplantae</taxon>
        <taxon>Streptophyta</taxon>
        <taxon>Embryophyta</taxon>
        <taxon>Tracheophyta</taxon>
        <taxon>Spermatophyta</taxon>
        <taxon>Magnoliopsida</taxon>
        <taxon>Liliopsida</taxon>
        <taxon>Asparagales</taxon>
        <taxon>Orchidaceae</taxon>
        <taxon>Epidendroideae</taxon>
        <taxon>Malaxideae</taxon>
        <taxon>Dendrobiinae</taxon>
        <taxon>Dendrobium</taxon>
    </lineage>
</organism>
<evidence type="ECO:0000313" key="9">
    <source>
        <dbReference type="Proteomes" id="UP000233837"/>
    </source>
</evidence>
<gene>
    <name evidence="8" type="primary">ENT2</name>
    <name evidence="8" type="ORF">MA16_Dca028331</name>
</gene>
<accession>A0A2I0VAM9</accession>
<dbReference type="PANTHER" id="PTHR10332">
    <property type="entry name" value="EQUILIBRATIVE NUCLEOSIDE TRANSPORTER"/>
    <property type="match status" value="1"/>
</dbReference>
<feature type="transmembrane region" description="Helical" evidence="7">
    <location>
        <begin position="75"/>
        <end position="95"/>
    </location>
</feature>
<keyword evidence="3" id="KW-0813">Transport</keyword>
<keyword evidence="4 7" id="KW-0812">Transmembrane</keyword>
<evidence type="ECO:0000256" key="1">
    <source>
        <dbReference type="ARBA" id="ARBA00004141"/>
    </source>
</evidence>